<dbReference type="PANTHER" id="PTHR11220:SF1">
    <property type="entry name" value="HEME-BINDING PROTEIN 2"/>
    <property type="match status" value="1"/>
</dbReference>
<comment type="caution">
    <text evidence="1">The sequence shown here is derived from an EMBL/GenBank/DDBJ whole genome shotgun (WGS) entry which is preliminary data.</text>
</comment>
<reference evidence="1" key="2">
    <citation type="submission" date="2021-08" db="EMBL/GenBank/DDBJ databases">
        <authorList>
            <person name="Tani A."/>
            <person name="Ola A."/>
            <person name="Ogura Y."/>
            <person name="Katsura K."/>
            <person name="Hayashi T."/>
        </authorList>
    </citation>
    <scope>NUCLEOTIDE SEQUENCE</scope>
    <source>
        <strain evidence="1">DSM 23674</strain>
    </source>
</reference>
<dbReference type="Gene3D" id="3.20.80.10">
    <property type="entry name" value="Regulatory factor, effector binding domain"/>
    <property type="match status" value="1"/>
</dbReference>
<dbReference type="SUPFAM" id="SSF55136">
    <property type="entry name" value="Probable bacterial effector-binding domain"/>
    <property type="match status" value="1"/>
</dbReference>
<organism evidence="1 2">
    <name type="scientific">Methylobacterium thuringiense</name>
    <dbReference type="NCBI Taxonomy" id="1003091"/>
    <lineage>
        <taxon>Bacteria</taxon>
        <taxon>Pseudomonadati</taxon>
        <taxon>Pseudomonadota</taxon>
        <taxon>Alphaproteobacteria</taxon>
        <taxon>Hyphomicrobiales</taxon>
        <taxon>Methylobacteriaceae</taxon>
        <taxon>Methylobacterium</taxon>
    </lineage>
</organism>
<dbReference type="Pfam" id="PF04832">
    <property type="entry name" value="SOUL"/>
    <property type="match status" value="1"/>
</dbReference>
<dbReference type="PANTHER" id="PTHR11220">
    <property type="entry name" value="HEME-BINDING PROTEIN-RELATED"/>
    <property type="match status" value="1"/>
</dbReference>
<evidence type="ECO:0000313" key="1">
    <source>
        <dbReference type="EMBL" id="GJE55332.1"/>
    </source>
</evidence>
<accession>A0ABQ4TL90</accession>
<dbReference type="Proteomes" id="UP001055101">
    <property type="component" value="Unassembled WGS sequence"/>
</dbReference>
<dbReference type="EMBL" id="BPRA01000008">
    <property type="protein sequence ID" value="GJE55332.1"/>
    <property type="molecule type" value="Genomic_DNA"/>
</dbReference>
<evidence type="ECO:0000313" key="2">
    <source>
        <dbReference type="Proteomes" id="UP001055101"/>
    </source>
</evidence>
<dbReference type="InterPro" id="IPR006917">
    <property type="entry name" value="SOUL_heme-bd"/>
</dbReference>
<keyword evidence="2" id="KW-1185">Reference proteome</keyword>
<dbReference type="InterPro" id="IPR011256">
    <property type="entry name" value="Reg_factor_effector_dom_sf"/>
</dbReference>
<proteinExistence type="predicted"/>
<protein>
    <recommendedName>
        <fullName evidence="3">Heme-binding protein</fullName>
    </recommendedName>
</protein>
<reference evidence="1" key="1">
    <citation type="journal article" date="2021" name="Front. Microbiol.">
        <title>Comprehensive Comparative Genomics and Phenotyping of Methylobacterium Species.</title>
        <authorList>
            <person name="Alessa O."/>
            <person name="Ogura Y."/>
            <person name="Fujitani Y."/>
            <person name="Takami H."/>
            <person name="Hayashi T."/>
            <person name="Sahin N."/>
            <person name="Tani A."/>
        </authorList>
    </citation>
    <scope>NUCLEOTIDE SEQUENCE</scope>
    <source>
        <strain evidence="1">DSM 23674</strain>
    </source>
</reference>
<dbReference type="RefSeq" id="WP_147817924.1">
    <property type="nucleotide sequence ID" value="NZ_BPRA01000008.1"/>
</dbReference>
<sequence>MTILTSVLAVFGIRGPLEESTYRVTRTLDRGVEIRVYAARSAVETGMVREGDSDAFRRLFAYISGSNRNGTRIAMTVPVEATGQRIAMTVPVEQDAAHMRFFLPTDLTGDPPAPTDPKVGLVTVPEQRLAVLRFTGRATERARKKQTVRLLKVLAEAGIAAEGAPFFMGYDPPFTIPLLRRNEVAIRLPAA</sequence>
<evidence type="ECO:0008006" key="3">
    <source>
        <dbReference type="Google" id="ProtNLM"/>
    </source>
</evidence>
<name>A0ABQ4TL90_9HYPH</name>
<gene>
    <name evidence="1" type="ORF">EKPJFOCH_1822</name>
</gene>